<protein>
    <recommendedName>
        <fullName evidence="6 19">UDP-N-acetylenolpyruvoylglucosamine reductase</fullName>
        <ecNumber evidence="5 19">1.3.1.98</ecNumber>
    </recommendedName>
    <alternativeName>
        <fullName evidence="17 19">UDP-N-acetylmuramate dehydrogenase</fullName>
    </alternativeName>
</protein>
<keyword evidence="10 19" id="KW-0274">FAD</keyword>
<dbReference type="InterPro" id="IPR016166">
    <property type="entry name" value="FAD-bd_PCMH"/>
</dbReference>
<dbReference type="GO" id="GO:0008762">
    <property type="term" value="F:UDP-N-acetylmuramate dehydrogenase activity"/>
    <property type="evidence" value="ECO:0007669"/>
    <property type="project" value="UniProtKB-UniRule"/>
</dbReference>
<keyword evidence="22" id="KW-1185">Reference proteome</keyword>
<comment type="subcellular location">
    <subcellularLocation>
        <location evidence="3 19">Cytoplasm</location>
    </subcellularLocation>
</comment>
<keyword evidence="9 19" id="KW-0285">Flavoprotein</keyword>
<dbReference type="SUPFAM" id="SSF56194">
    <property type="entry name" value="Uridine diphospho-N-Acetylenolpyruvylglucosamine reductase, MurB, C-terminal domain"/>
    <property type="match status" value="1"/>
</dbReference>
<dbReference type="HAMAP" id="MF_00037">
    <property type="entry name" value="MurB"/>
    <property type="match status" value="1"/>
</dbReference>
<evidence type="ECO:0000256" key="13">
    <source>
        <dbReference type="ARBA" id="ARBA00022984"/>
    </source>
</evidence>
<dbReference type="EMBL" id="CP063458">
    <property type="protein sequence ID" value="QOV92512.1"/>
    <property type="molecule type" value="Genomic_DNA"/>
</dbReference>
<dbReference type="Pfam" id="PF01565">
    <property type="entry name" value="FAD_binding_4"/>
    <property type="match status" value="1"/>
</dbReference>
<sequence>MQLVGPFSGLESFVRENEPLAPHTWYRIGGPAKWFVQPRSVEELKDAAIRCVENGIQIYVLGLGANLLVGDDGVNGAVFRLDADHWKTAEINGINVEVGAGADMQKLVLKTVRAGLAGVECLAGIPGTIGGGIRMNAGGKFGDLGAVVTRVTVMAADGTIFDRTKDDLVFDYRSTNISAPFILGATLELDEEDPDRIMKRTKEIWMYKRNTQPLNAKNCGCIFKNPRGLSAGALIDQAGLKGMVIGGAEVSTKHANFIIAHPGCKADDVMRLVKIIREKVWEKNQIHLESEVKVWA</sequence>
<evidence type="ECO:0000256" key="2">
    <source>
        <dbReference type="ARBA" id="ARBA00003921"/>
    </source>
</evidence>
<dbReference type="Gene3D" id="3.30.465.10">
    <property type="match status" value="1"/>
</dbReference>
<dbReference type="GO" id="GO:0071555">
    <property type="term" value="P:cell wall organization"/>
    <property type="evidence" value="ECO:0007669"/>
    <property type="project" value="UniProtKB-KW"/>
</dbReference>
<dbReference type="InterPro" id="IPR016167">
    <property type="entry name" value="FAD-bd_PCMH_sub1"/>
</dbReference>
<dbReference type="GO" id="GO:0071949">
    <property type="term" value="F:FAD binding"/>
    <property type="evidence" value="ECO:0007669"/>
    <property type="project" value="InterPro"/>
</dbReference>
<evidence type="ECO:0000313" key="22">
    <source>
        <dbReference type="Proteomes" id="UP000593765"/>
    </source>
</evidence>
<dbReference type="AlphaFoldDB" id="A0A7M2X519"/>
<dbReference type="InterPro" id="IPR036635">
    <property type="entry name" value="MurB_C_sf"/>
</dbReference>
<keyword evidence="12 19" id="KW-0133">Cell shape</keyword>
<dbReference type="PANTHER" id="PTHR21071:SF4">
    <property type="entry name" value="UDP-N-ACETYLENOLPYRUVOYLGLUCOSAMINE REDUCTASE"/>
    <property type="match status" value="1"/>
</dbReference>
<dbReference type="Gene3D" id="3.30.43.10">
    <property type="entry name" value="Uridine Diphospho-n-acetylenolpyruvylglucosamine Reductase, domain 2"/>
    <property type="match status" value="1"/>
</dbReference>
<evidence type="ECO:0000256" key="14">
    <source>
        <dbReference type="ARBA" id="ARBA00023002"/>
    </source>
</evidence>
<evidence type="ECO:0000256" key="17">
    <source>
        <dbReference type="ARBA" id="ARBA00031026"/>
    </source>
</evidence>
<keyword evidence="15 19" id="KW-0131">Cell cycle</keyword>
<dbReference type="SUPFAM" id="SSF56176">
    <property type="entry name" value="FAD-binding/transporter-associated domain-like"/>
    <property type="match status" value="1"/>
</dbReference>
<evidence type="ECO:0000256" key="11">
    <source>
        <dbReference type="ARBA" id="ARBA00022857"/>
    </source>
</evidence>
<keyword evidence="14 19" id="KW-0560">Oxidoreductase</keyword>
<dbReference type="GO" id="GO:0009252">
    <property type="term" value="P:peptidoglycan biosynthetic process"/>
    <property type="evidence" value="ECO:0007669"/>
    <property type="project" value="UniProtKB-UniRule"/>
</dbReference>
<dbReference type="Gene3D" id="3.90.78.10">
    <property type="entry name" value="UDP-N-acetylenolpyruvoylglucosamine reductase, C-terminal domain"/>
    <property type="match status" value="1"/>
</dbReference>
<evidence type="ECO:0000256" key="18">
    <source>
        <dbReference type="ARBA" id="ARBA00048914"/>
    </source>
</evidence>
<keyword evidence="16 19" id="KW-0961">Cell wall biogenesis/degradation</keyword>
<dbReference type="GO" id="GO:0051301">
    <property type="term" value="P:cell division"/>
    <property type="evidence" value="ECO:0007669"/>
    <property type="project" value="UniProtKB-KW"/>
</dbReference>
<dbReference type="Pfam" id="PF02873">
    <property type="entry name" value="MurB_C"/>
    <property type="match status" value="1"/>
</dbReference>
<comment type="pathway">
    <text evidence="4 19">Cell wall biogenesis; peptidoglycan biosynthesis.</text>
</comment>
<evidence type="ECO:0000256" key="12">
    <source>
        <dbReference type="ARBA" id="ARBA00022960"/>
    </source>
</evidence>
<feature type="active site" evidence="19">
    <location>
        <position position="291"/>
    </location>
</feature>
<proteinExistence type="inferred from homology"/>
<evidence type="ECO:0000313" key="21">
    <source>
        <dbReference type="EMBL" id="QOV92512.1"/>
    </source>
</evidence>
<evidence type="ECO:0000256" key="4">
    <source>
        <dbReference type="ARBA" id="ARBA00004752"/>
    </source>
</evidence>
<evidence type="ECO:0000256" key="6">
    <source>
        <dbReference type="ARBA" id="ARBA00015188"/>
    </source>
</evidence>
<dbReference type="Proteomes" id="UP000593765">
    <property type="component" value="Chromosome"/>
</dbReference>
<dbReference type="GO" id="GO:0008360">
    <property type="term" value="P:regulation of cell shape"/>
    <property type="evidence" value="ECO:0007669"/>
    <property type="project" value="UniProtKB-KW"/>
</dbReference>
<dbReference type="InterPro" id="IPR016169">
    <property type="entry name" value="FAD-bd_PCMH_sub2"/>
</dbReference>
<dbReference type="InterPro" id="IPR011601">
    <property type="entry name" value="MurB_C"/>
</dbReference>
<evidence type="ECO:0000256" key="10">
    <source>
        <dbReference type="ARBA" id="ARBA00022827"/>
    </source>
</evidence>
<dbReference type="GO" id="GO:0005829">
    <property type="term" value="C:cytosol"/>
    <property type="evidence" value="ECO:0007669"/>
    <property type="project" value="TreeGrafter"/>
</dbReference>
<evidence type="ECO:0000256" key="15">
    <source>
        <dbReference type="ARBA" id="ARBA00023306"/>
    </source>
</evidence>
<evidence type="ECO:0000256" key="3">
    <source>
        <dbReference type="ARBA" id="ARBA00004496"/>
    </source>
</evidence>
<dbReference type="UniPathway" id="UPA00219"/>
<evidence type="ECO:0000256" key="9">
    <source>
        <dbReference type="ARBA" id="ARBA00022630"/>
    </source>
</evidence>
<evidence type="ECO:0000256" key="8">
    <source>
        <dbReference type="ARBA" id="ARBA00022618"/>
    </source>
</evidence>
<dbReference type="InterPro" id="IPR003170">
    <property type="entry name" value="MurB"/>
</dbReference>
<evidence type="ECO:0000256" key="19">
    <source>
        <dbReference type="HAMAP-Rule" id="MF_00037"/>
    </source>
</evidence>
<dbReference type="KEGG" id="hbs:IPV69_22710"/>
<reference evidence="21 22" key="1">
    <citation type="submission" date="2020-10" db="EMBL/GenBank/DDBJ databases">
        <title>Wide distribution of Phycisphaera-like planctomycetes from WD2101 soil group in peatlands and genome analysis of the first cultivated representative.</title>
        <authorList>
            <person name="Dedysh S.N."/>
            <person name="Beletsky A.V."/>
            <person name="Ivanova A."/>
            <person name="Kulichevskaya I.S."/>
            <person name="Suzina N.E."/>
            <person name="Philippov D.A."/>
            <person name="Rakitin A.L."/>
            <person name="Mardanov A.V."/>
            <person name="Ravin N.V."/>
        </authorList>
    </citation>
    <scope>NUCLEOTIDE SEQUENCE [LARGE SCALE GENOMIC DNA]</scope>
    <source>
        <strain evidence="21 22">M1803</strain>
    </source>
</reference>
<evidence type="ECO:0000256" key="1">
    <source>
        <dbReference type="ARBA" id="ARBA00001974"/>
    </source>
</evidence>
<comment type="function">
    <text evidence="2 19">Cell wall formation.</text>
</comment>
<evidence type="ECO:0000256" key="7">
    <source>
        <dbReference type="ARBA" id="ARBA00022490"/>
    </source>
</evidence>
<comment type="cofactor">
    <cofactor evidence="1 19">
        <name>FAD</name>
        <dbReference type="ChEBI" id="CHEBI:57692"/>
    </cofactor>
</comment>
<evidence type="ECO:0000259" key="20">
    <source>
        <dbReference type="PROSITE" id="PS51387"/>
    </source>
</evidence>
<dbReference type="PROSITE" id="PS51387">
    <property type="entry name" value="FAD_PCMH"/>
    <property type="match status" value="1"/>
</dbReference>
<feature type="active site" evidence="19">
    <location>
        <position position="173"/>
    </location>
</feature>
<keyword evidence="8 19" id="KW-0132">Cell division</keyword>
<organism evidence="21 22">
    <name type="scientific">Humisphaera borealis</name>
    <dbReference type="NCBI Taxonomy" id="2807512"/>
    <lineage>
        <taxon>Bacteria</taxon>
        <taxon>Pseudomonadati</taxon>
        <taxon>Planctomycetota</taxon>
        <taxon>Phycisphaerae</taxon>
        <taxon>Tepidisphaerales</taxon>
        <taxon>Tepidisphaeraceae</taxon>
        <taxon>Humisphaera</taxon>
    </lineage>
</organism>
<accession>A0A7M2X519</accession>
<comment type="catalytic activity">
    <reaction evidence="18 19">
        <text>UDP-N-acetyl-alpha-D-muramate + NADP(+) = UDP-N-acetyl-3-O-(1-carboxyvinyl)-alpha-D-glucosamine + NADPH + H(+)</text>
        <dbReference type="Rhea" id="RHEA:12248"/>
        <dbReference type="ChEBI" id="CHEBI:15378"/>
        <dbReference type="ChEBI" id="CHEBI:57783"/>
        <dbReference type="ChEBI" id="CHEBI:58349"/>
        <dbReference type="ChEBI" id="CHEBI:68483"/>
        <dbReference type="ChEBI" id="CHEBI:70757"/>
        <dbReference type="EC" id="1.3.1.98"/>
    </reaction>
</comment>
<dbReference type="NCBIfam" id="NF010480">
    <property type="entry name" value="PRK13905.1"/>
    <property type="match status" value="1"/>
</dbReference>
<dbReference type="NCBIfam" id="TIGR00179">
    <property type="entry name" value="murB"/>
    <property type="match status" value="1"/>
</dbReference>
<comment type="similarity">
    <text evidence="19">Belongs to the MurB family.</text>
</comment>
<evidence type="ECO:0000256" key="5">
    <source>
        <dbReference type="ARBA" id="ARBA00012518"/>
    </source>
</evidence>
<dbReference type="InterPro" id="IPR036318">
    <property type="entry name" value="FAD-bd_PCMH-like_sf"/>
</dbReference>
<name>A0A7M2X519_9BACT</name>
<keyword evidence="11 19" id="KW-0521">NADP</keyword>
<gene>
    <name evidence="19 21" type="primary">murB</name>
    <name evidence="21" type="ORF">IPV69_22710</name>
</gene>
<dbReference type="InterPro" id="IPR006094">
    <property type="entry name" value="Oxid_FAD_bind_N"/>
</dbReference>
<dbReference type="EC" id="1.3.1.98" evidence="5 19"/>
<feature type="active site" description="Proton donor" evidence="19">
    <location>
        <position position="221"/>
    </location>
</feature>
<feature type="domain" description="FAD-binding PCMH-type" evidence="20">
    <location>
        <begin position="27"/>
        <end position="192"/>
    </location>
</feature>
<keyword evidence="7 19" id="KW-0963">Cytoplasm</keyword>
<keyword evidence="13 19" id="KW-0573">Peptidoglycan synthesis</keyword>
<dbReference type="PANTHER" id="PTHR21071">
    <property type="entry name" value="UDP-N-ACETYLENOLPYRUVOYLGLUCOSAMINE REDUCTASE"/>
    <property type="match status" value="1"/>
</dbReference>
<evidence type="ECO:0000256" key="16">
    <source>
        <dbReference type="ARBA" id="ARBA00023316"/>
    </source>
</evidence>